<evidence type="ECO:0000256" key="1">
    <source>
        <dbReference type="SAM" id="MobiDB-lite"/>
    </source>
</evidence>
<evidence type="ECO:0000313" key="2">
    <source>
        <dbReference type="EMBL" id="CAK0865047.1"/>
    </source>
</evidence>
<organism evidence="2 3">
    <name type="scientific">Prorocentrum cordatum</name>
    <dbReference type="NCBI Taxonomy" id="2364126"/>
    <lineage>
        <taxon>Eukaryota</taxon>
        <taxon>Sar</taxon>
        <taxon>Alveolata</taxon>
        <taxon>Dinophyceae</taxon>
        <taxon>Prorocentrales</taxon>
        <taxon>Prorocentraceae</taxon>
        <taxon>Prorocentrum</taxon>
    </lineage>
</organism>
<proteinExistence type="predicted"/>
<reference evidence="2" key="1">
    <citation type="submission" date="2023-10" db="EMBL/GenBank/DDBJ databases">
        <authorList>
            <person name="Chen Y."/>
            <person name="Shah S."/>
            <person name="Dougan E. K."/>
            <person name="Thang M."/>
            <person name="Chan C."/>
        </authorList>
    </citation>
    <scope>NUCLEOTIDE SEQUENCE [LARGE SCALE GENOMIC DNA]</scope>
</reference>
<keyword evidence="3" id="KW-1185">Reference proteome</keyword>
<gene>
    <name evidence="2" type="ORF">PCOR1329_LOCUS52715</name>
</gene>
<accession>A0ABN9V0J8</accession>
<feature type="compositionally biased region" description="Low complexity" evidence="1">
    <location>
        <begin position="30"/>
        <end position="54"/>
    </location>
</feature>
<evidence type="ECO:0000313" key="3">
    <source>
        <dbReference type="Proteomes" id="UP001189429"/>
    </source>
</evidence>
<feature type="region of interest" description="Disordered" evidence="1">
    <location>
        <begin position="30"/>
        <end position="77"/>
    </location>
</feature>
<dbReference type="Proteomes" id="UP001189429">
    <property type="component" value="Unassembled WGS sequence"/>
</dbReference>
<name>A0ABN9V0J8_9DINO</name>
<protein>
    <submittedName>
        <fullName evidence="2">Uncharacterized protein</fullName>
    </submittedName>
</protein>
<comment type="caution">
    <text evidence="2">The sequence shown here is derived from an EMBL/GenBank/DDBJ whole genome shotgun (WGS) entry which is preliminary data.</text>
</comment>
<dbReference type="EMBL" id="CAUYUJ010016416">
    <property type="protein sequence ID" value="CAK0865047.1"/>
    <property type="molecule type" value="Genomic_DNA"/>
</dbReference>
<sequence length="127" mass="12556">MLPGRGWGAGGGLRPDGAAAVAAAVDGKAALPPLAQPGGDQAAAAGPVQAPAQASSKEKQFALESRGGHQQGGWLDHGARKVVRSRSDRSACVLADGTGLAGGLEGALEDVGRADDSRVLPAKRDGQ</sequence>